<keyword evidence="3" id="KW-1185">Reference proteome</keyword>
<sequence length="527" mass="58123">MDIKTRAKILSITINNEYIKLCEMTKNGKLILVHKAVTIPTPERSYSDGMIKDRGSLAKIIKVALDDNRITTNKVVFSLASTKIAIKEVIIPNVKNNKIADIINTNATEYFPVNIEEYIIQYSVLERLINDENKIKVQVIAAPAEMIGSYYDLASSLEFIVESIDYVGNSTYQALKRQIDTVPSIVIQVENDSTIVNIFDNNVLQLQRTVPYGKSVLVNAIMDTFSIKYDPALKKLQTEELLHSSFDGDAVTESLKYLVSNVNRIIDYYITRNTNKPIEKAYIIGNAATITGFIGLFARELNLPFVNMDKLKDISCDKKTYLDASTLPNYITNIGAFIAPVNFVPKNIIENTKAVDYGKTLTYILTASIIISVVIILVPFITMVSAKTNRDTIQDNVDNIKDIEGVVSDYYESKDIALDADTFKKLTTNNDDALSEFITSLETQMPSDISIKSMNITSGVVALSGGASSKSSVALLIQKLSAVKNITSVKVGSETETKDNNGVITVTFSLTCAFDNSTTSQSATTAK</sequence>
<dbReference type="InterPro" id="IPR050696">
    <property type="entry name" value="FtsA/MreB"/>
</dbReference>
<organism evidence="2 3">
    <name type="scientific">[Clostridium] fimetarium</name>
    <dbReference type="NCBI Taxonomy" id="99656"/>
    <lineage>
        <taxon>Bacteria</taxon>
        <taxon>Bacillati</taxon>
        <taxon>Bacillota</taxon>
        <taxon>Clostridia</taxon>
        <taxon>Lachnospirales</taxon>
        <taxon>Lachnospiraceae</taxon>
    </lineage>
</organism>
<feature type="transmembrane region" description="Helical" evidence="1">
    <location>
        <begin position="361"/>
        <end position="384"/>
    </location>
</feature>
<evidence type="ECO:0000313" key="2">
    <source>
        <dbReference type="EMBL" id="SEV94412.1"/>
    </source>
</evidence>
<dbReference type="Pfam" id="PF05137">
    <property type="entry name" value="PilN"/>
    <property type="match status" value="1"/>
</dbReference>
<dbReference type="Proteomes" id="UP000199701">
    <property type="component" value="Unassembled WGS sequence"/>
</dbReference>
<dbReference type="PANTHER" id="PTHR32432:SF3">
    <property type="entry name" value="ETHANOLAMINE UTILIZATION PROTEIN EUTJ"/>
    <property type="match status" value="1"/>
</dbReference>
<keyword evidence="1" id="KW-1133">Transmembrane helix</keyword>
<accession>A0A1I0N062</accession>
<proteinExistence type="predicted"/>
<keyword evidence="1" id="KW-0472">Membrane</keyword>
<evidence type="ECO:0000256" key="1">
    <source>
        <dbReference type="SAM" id="Phobius"/>
    </source>
</evidence>
<protein>
    <submittedName>
        <fullName evidence="2">Type IV pilus assembly protein PilM</fullName>
    </submittedName>
</protein>
<reference evidence="2 3" key="1">
    <citation type="submission" date="2016-10" db="EMBL/GenBank/DDBJ databases">
        <authorList>
            <person name="de Groot N.N."/>
        </authorList>
    </citation>
    <scope>NUCLEOTIDE SEQUENCE [LARGE SCALE GENOMIC DNA]</scope>
    <source>
        <strain evidence="2 3">DSM 9179</strain>
    </source>
</reference>
<dbReference type="STRING" id="99656.SAMN05421659_102287"/>
<keyword evidence="1" id="KW-0812">Transmembrane</keyword>
<dbReference type="CDD" id="cd24049">
    <property type="entry name" value="ASKHA_NBD_PilM"/>
    <property type="match status" value="1"/>
</dbReference>
<evidence type="ECO:0000313" key="3">
    <source>
        <dbReference type="Proteomes" id="UP000199701"/>
    </source>
</evidence>
<feature type="transmembrane region" description="Helical" evidence="1">
    <location>
        <begin position="281"/>
        <end position="298"/>
    </location>
</feature>
<dbReference type="PANTHER" id="PTHR32432">
    <property type="entry name" value="CELL DIVISION PROTEIN FTSA-RELATED"/>
    <property type="match status" value="1"/>
</dbReference>
<dbReference type="Gene3D" id="3.30.420.40">
    <property type="match status" value="2"/>
</dbReference>
<dbReference type="Gene3D" id="3.30.1490.300">
    <property type="match status" value="1"/>
</dbReference>
<dbReference type="OrthoDB" id="92589at2"/>
<dbReference type="RefSeq" id="WP_092450736.1">
    <property type="nucleotide sequence ID" value="NZ_FOJI01000002.1"/>
</dbReference>
<dbReference type="Pfam" id="PF11104">
    <property type="entry name" value="PilM_2"/>
    <property type="match status" value="1"/>
</dbReference>
<dbReference type="InterPro" id="IPR007813">
    <property type="entry name" value="PilN"/>
</dbReference>
<dbReference type="InterPro" id="IPR005883">
    <property type="entry name" value="PilM"/>
</dbReference>
<name>A0A1I0N062_9FIRM</name>
<gene>
    <name evidence="2" type="ORF">SAMN05421659_102287</name>
</gene>
<dbReference type="EMBL" id="FOJI01000002">
    <property type="protein sequence ID" value="SEV94412.1"/>
    <property type="molecule type" value="Genomic_DNA"/>
</dbReference>
<dbReference type="AlphaFoldDB" id="A0A1I0N062"/>